<protein>
    <recommendedName>
        <fullName evidence="3">Small CPxCG-related zinc finger protein</fullName>
    </recommendedName>
</protein>
<dbReference type="Proteomes" id="UP000198876">
    <property type="component" value="Unassembled WGS sequence"/>
</dbReference>
<dbReference type="RefSeq" id="WP_092892802.1">
    <property type="nucleotide sequence ID" value="NZ_FOOQ01000002.1"/>
</dbReference>
<gene>
    <name evidence="1" type="ORF">SAMN04488063_2593</name>
</gene>
<dbReference type="OrthoDB" id="103460at2157"/>
<sequence>MYSQKRCPDCGVELEALEIRTAEGFTLHVETNEPKQGILGGLGAKEKLTPTAHVCPECGLTRLYVEHDSN</sequence>
<dbReference type="AlphaFoldDB" id="A0A1I2TA05"/>
<reference evidence="2" key="1">
    <citation type="submission" date="2016-10" db="EMBL/GenBank/DDBJ databases">
        <authorList>
            <person name="Varghese N."/>
            <person name="Submissions S."/>
        </authorList>
    </citation>
    <scope>NUCLEOTIDE SEQUENCE [LARGE SCALE GENOMIC DNA]</scope>
    <source>
        <strain evidence="2">CGMCC 1.7739</strain>
    </source>
</reference>
<evidence type="ECO:0000313" key="2">
    <source>
        <dbReference type="Proteomes" id="UP000198876"/>
    </source>
</evidence>
<keyword evidence="2" id="KW-1185">Reference proteome</keyword>
<proteinExistence type="predicted"/>
<organism evidence="1 2">
    <name type="scientific">Halopelagius inordinatus</name>
    <dbReference type="NCBI Taxonomy" id="553467"/>
    <lineage>
        <taxon>Archaea</taxon>
        <taxon>Methanobacteriati</taxon>
        <taxon>Methanobacteriota</taxon>
        <taxon>Stenosarchaea group</taxon>
        <taxon>Halobacteria</taxon>
        <taxon>Halobacteriales</taxon>
        <taxon>Haloferacaceae</taxon>
    </lineage>
</organism>
<evidence type="ECO:0008006" key="3">
    <source>
        <dbReference type="Google" id="ProtNLM"/>
    </source>
</evidence>
<dbReference type="EMBL" id="FOOQ01000002">
    <property type="protein sequence ID" value="SFG61688.1"/>
    <property type="molecule type" value="Genomic_DNA"/>
</dbReference>
<name>A0A1I2TA05_9EURY</name>
<accession>A0A1I2TA05</accession>
<evidence type="ECO:0000313" key="1">
    <source>
        <dbReference type="EMBL" id="SFG61688.1"/>
    </source>
</evidence>